<feature type="domain" description="O-antigen ligase-related" evidence="6">
    <location>
        <begin position="247"/>
        <end position="394"/>
    </location>
</feature>
<dbReference type="GO" id="GO:0016020">
    <property type="term" value="C:membrane"/>
    <property type="evidence" value="ECO:0007669"/>
    <property type="project" value="UniProtKB-SubCell"/>
</dbReference>
<evidence type="ECO:0000256" key="5">
    <source>
        <dbReference type="SAM" id="Phobius"/>
    </source>
</evidence>
<evidence type="ECO:0000256" key="3">
    <source>
        <dbReference type="ARBA" id="ARBA00022989"/>
    </source>
</evidence>
<evidence type="ECO:0000256" key="4">
    <source>
        <dbReference type="ARBA" id="ARBA00023136"/>
    </source>
</evidence>
<dbReference type="Proteomes" id="UP000291236">
    <property type="component" value="Chromosome"/>
</dbReference>
<evidence type="ECO:0000256" key="1">
    <source>
        <dbReference type="ARBA" id="ARBA00004141"/>
    </source>
</evidence>
<keyword evidence="8" id="KW-1185">Reference proteome</keyword>
<dbReference type="Pfam" id="PF04932">
    <property type="entry name" value="Wzy_C"/>
    <property type="match status" value="1"/>
</dbReference>
<comment type="subcellular location">
    <subcellularLocation>
        <location evidence="1">Membrane</location>
        <topology evidence="1">Multi-pass membrane protein</topology>
    </subcellularLocation>
</comment>
<feature type="transmembrane region" description="Helical" evidence="5">
    <location>
        <begin position="197"/>
        <end position="218"/>
    </location>
</feature>
<evidence type="ECO:0000313" key="8">
    <source>
        <dbReference type="Proteomes" id="UP000291236"/>
    </source>
</evidence>
<feature type="transmembrane region" description="Helical" evidence="5">
    <location>
        <begin position="444"/>
        <end position="461"/>
    </location>
</feature>
<feature type="transmembrane region" description="Helical" evidence="5">
    <location>
        <begin position="12"/>
        <end position="39"/>
    </location>
</feature>
<dbReference type="PANTHER" id="PTHR37422:SF17">
    <property type="entry name" value="O-ANTIGEN LIGASE"/>
    <property type="match status" value="1"/>
</dbReference>
<dbReference type="PANTHER" id="PTHR37422">
    <property type="entry name" value="TEICHURONIC ACID BIOSYNTHESIS PROTEIN TUAE"/>
    <property type="match status" value="1"/>
</dbReference>
<gene>
    <name evidence="7" type="ORF">JCM31447_19240</name>
</gene>
<protein>
    <recommendedName>
        <fullName evidence="6">O-antigen ligase-related domain-containing protein</fullName>
    </recommendedName>
</protein>
<feature type="transmembrane region" description="Helical" evidence="5">
    <location>
        <begin position="414"/>
        <end position="432"/>
    </location>
</feature>
<dbReference type="OrthoDB" id="5289948at2"/>
<dbReference type="AlphaFoldDB" id="A0A4P2VL02"/>
<dbReference type="InterPro" id="IPR007016">
    <property type="entry name" value="O-antigen_ligase-rel_domated"/>
</dbReference>
<feature type="transmembrane region" description="Helical" evidence="5">
    <location>
        <begin position="92"/>
        <end position="114"/>
    </location>
</feature>
<evidence type="ECO:0000259" key="6">
    <source>
        <dbReference type="Pfam" id="PF04932"/>
    </source>
</evidence>
<feature type="transmembrane region" description="Helical" evidence="5">
    <location>
        <begin position="283"/>
        <end position="300"/>
    </location>
</feature>
<dbReference type="KEGG" id="sbf:JCM31447_19240"/>
<evidence type="ECO:0000256" key="2">
    <source>
        <dbReference type="ARBA" id="ARBA00022692"/>
    </source>
</evidence>
<sequence>MFLRSLFFLLPFFLYLGIAVQAAGFYLCCIFAPFGYYLVKNKKIPFFMLKLGIYLLILYSVFPVFNFLTYYFQNKTIPSSIYNLKENFPLLLNSSFSSSLFFTGSISSFFIWMSRYEIFRFFTKGKNLNQTLPDINPLKCFLAGLLPASILFCGALIYQHFTGFELRSHTKYGPILTNDNLLQNGTFRVYGFYGHPLTVAAVGLTYATFNWTLLWLIIAKKNLKSMYFMPFKDHKFLPYMYLFLITIANTTCVFLSSGRTATLVNIAILLGVPSLIYLKRKPIFTIIAITSIGIASFFIGKKLGVIERIESTAQSLLNSHAFEEGNNRQYFWKVYTKMFLDSPAVGQGNFWINHGIRNEYYNKLGFSHIEQKYNAHNNYLEILASVGIIGLSIILFAIYKIFRLLKIEIKAQKNSLILLLIPLLVTLLANLFHATTQNVFFDSSFIYINIAIIYVIIWQIIDNKRNALN</sequence>
<proteinExistence type="predicted"/>
<keyword evidence="2 5" id="KW-0812">Transmembrane</keyword>
<name>A0A4P2VL02_FLUSA</name>
<dbReference type="RefSeq" id="WP_130609395.1">
    <property type="nucleotide sequence ID" value="NZ_AP019368.1"/>
</dbReference>
<evidence type="ECO:0000313" key="7">
    <source>
        <dbReference type="EMBL" id="BBH53481.1"/>
    </source>
</evidence>
<organism evidence="7 8">
    <name type="scientific">Fluviispira sanaruensis</name>
    <dbReference type="NCBI Taxonomy" id="2493639"/>
    <lineage>
        <taxon>Bacteria</taxon>
        <taxon>Pseudomonadati</taxon>
        <taxon>Bdellovibrionota</taxon>
        <taxon>Oligoflexia</taxon>
        <taxon>Silvanigrellales</taxon>
        <taxon>Silvanigrellaceae</taxon>
        <taxon>Fluviispira</taxon>
    </lineage>
</organism>
<dbReference type="EMBL" id="AP019368">
    <property type="protein sequence ID" value="BBH53481.1"/>
    <property type="molecule type" value="Genomic_DNA"/>
</dbReference>
<feature type="transmembrane region" description="Helical" evidence="5">
    <location>
        <begin position="51"/>
        <end position="72"/>
    </location>
</feature>
<keyword evidence="4 5" id="KW-0472">Membrane</keyword>
<reference evidence="7 8" key="1">
    <citation type="submission" date="2018-12" db="EMBL/GenBank/DDBJ databases">
        <title>Rubrispira sanarue gen. nov., sp., nov., a member of the order Silvanigrellales, isolated from a brackish lake in Hamamatsu Japan.</title>
        <authorList>
            <person name="Maejima Y."/>
            <person name="Iino T."/>
            <person name="Muraguchi Y."/>
            <person name="Fukuda K."/>
            <person name="Nojiri H."/>
            <person name="Ohkuma M."/>
            <person name="Moriuchi R."/>
            <person name="Dohra H."/>
            <person name="Kimbara K."/>
            <person name="Shintani M."/>
        </authorList>
    </citation>
    <scope>NUCLEOTIDE SEQUENCE [LARGE SCALE GENOMIC DNA]</scope>
    <source>
        <strain evidence="7 8">RF1110005</strain>
    </source>
</reference>
<feature type="transmembrane region" description="Helical" evidence="5">
    <location>
        <begin position="239"/>
        <end position="256"/>
    </location>
</feature>
<feature type="transmembrane region" description="Helical" evidence="5">
    <location>
        <begin position="135"/>
        <end position="158"/>
    </location>
</feature>
<keyword evidence="3 5" id="KW-1133">Transmembrane helix</keyword>
<feature type="transmembrane region" description="Helical" evidence="5">
    <location>
        <begin position="382"/>
        <end position="402"/>
    </location>
</feature>
<feature type="transmembrane region" description="Helical" evidence="5">
    <location>
        <begin position="262"/>
        <end position="278"/>
    </location>
</feature>
<accession>A0A4P2VL02</accession>
<dbReference type="InterPro" id="IPR051533">
    <property type="entry name" value="WaaL-like"/>
</dbReference>